<comment type="caution">
    <text evidence="1">The sequence shown here is derived from an EMBL/GenBank/DDBJ whole genome shotgun (WGS) entry which is preliminary data.</text>
</comment>
<sequence>MLEDWPKPFVCSIRNRCWLSECMCVVSHLGQLRRSWSGWYWGSHTKRYGREPSGWRMVVRSLSVRSTAERVQAHKRSGTIAAVETRHEDIH</sequence>
<reference evidence="1 2" key="1">
    <citation type="journal article" date="2021" name="J. Hered.">
        <title>A chromosome-level genome assembly of the parasitoid wasp, Cotesia glomerata (Hymenoptera: Braconidae).</title>
        <authorList>
            <person name="Pinto B.J."/>
            <person name="Weis J.J."/>
            <person name="Gamble T."/>
            <person name="Ode P.J."/>
            <person name="Paul R."/>
            <person name="Zaspel J.M."/>
        </authorList>
    </citation>
    <scope>NUCLEOTIDE SEQUENCE [LARGE SCALE GENOMIC DNA]</scope>
    <source>
        <strain evidence="1">CgM1</strain>
    </source>
</reference>
<evidence type="ECO:0000313" key="1">
    <source>
        <dbReference type="EMBL" id="KAH0541056.1"/>
    </source>
</evidence>
<gene>
    <name evidence="1" type="ORF">KQX54_020908</name>
</gene>
<dbReference type="EMBL" id="JAHXZJ010002609">
    <property type="protein sequence ID" value="KAH0541056.1"/>
    <property type="molecule type" value="Genomic_DNA"/>
</dbReference>
<evidence type="ECO:0000313" key="2">
    <source>
        <dbReference type="Proteomes" id="UP000826195"/>
    </source>
</evidence>
<name>A0AAV7I736_COTGL</name>
<keyword evidence="2" id="KW-1185">Reference proteome</keyword>
<protein>
    <submittedName>
        <fullName evidence="1">Uncharacterized protein</fullName>
    </submittedName>
</protein>
<dbReference type="AlphaFoldDB" id="A0AAV7I736"/>
<accession>A0AAV7I736</accession>
<organism evidence="1 2">
    <name type="scientific">Cotesia glomerata</name>
    <name type="common">Lepidopteran parasitic wasp</name>
    <name type="synonym">Apanteles glomeratus</name>
    <dbReference type="NCBI Taxonomy" id="32391"/>
    <lineage>
        <taxon>Eukaryota</taxon>
        <taxon>Metazoa</taxon>
        <taxon>Ecdysozoa</taxon>
        <taxon>Arthropoda</taxon>
        <taxon>Hexapoda</taxon>
        <taxon>Insecta</taxon>
        <taxon>Pterygota</taxon>
        <taxon>Neoptera</taxon>
        <taxon>Endopterygota</taxon>
        <taxon>Hymenoptera</taxon>
        <taxon>Apocrita</taxon>
        <taxon>Ichneumonoidea</taxon>
        <taxon>Braconidae</taxon>
        <taxon>Microgastrinae</taxon>
        <taxon>Cotesia</taxon>
    </lineage>
</organism>
<dbReference type="Proteomes" id="UP000826195">
    <property type="component" value="Unassembled WGS sequence"/>
</dbReference>
<proteinExistence type="predicted"/>